<organism evidence="2 4">
    <name type="scientific">Cercospora beticola</name>
    <name type="common">Sugarbeet leaf spot fungus</name>
    <dbReference type="NCBI Taxonomy" id="122368"/>
    <lineage>
        <taxon>Eukaryota</taxon>
        <taxon>Fungi</taxon>
        <taxon>Dikarya</taxon>
        <taxon>Ascomycota</taxon>
        <taxon>Pezizomycotina</taxon>
        <taxon>Dothideomycetes</taxon>
        <taxon>Dothideomycetidae</taxon>
        <taxon>Mycosphaerellales</taxon>
        <taxon>Mycosphaerellaceae</taxon>
        <taxon>Cercospora</taxon>
    </lineage>
</organism>
<evidence type="ECO:0000313" key="2">
    <source>
        <dbReference type="EMBL" id="PIA89118.1"/>
    </source>
</evidence>
<proteinExistence type="predicted"/>
<dbReference type="CDD" id="cd09917">
    <property type="entry name" value="F-box_SF"/>
    <property type="match status" value="1"/>
</dbReference>
<accession>A0A2G5H9A3</accession>
<evidence type="ECO:0000313" key="5">
    <source>
        <dbReference type="Proteomes" id="UP001302367"/>
    </source>
</evidence>
<evidence type="ECO:0000313" key="4">
    <source>
        <dbReference type="Proteomes" id="UP000230605"/>
    </source>
</evidence>
<evidence type="ECO:0000313" key="3">
    <source>
        <dbReference type="EMBL" id="WPB02927.1"/>
    </source>
</evidence>
<keyword evidence="5" id="KW-1185">Reference proteome</keyword>
<name>A0A2G5H9A3_CERBT</name>
<dbReference type="EMBL" id="CP134188">
    <property type="protein sequence ID" value="WPB02927.1"/>
    <property type="molecule type" value="Genomic_DNA"/>
</dbReference>
<dbReference type="Proteomes" id="UP000230605">
    <property type="component" value="Chromosome 5"/>
</dbReference>
<dbReference type="OrthoDB" id="3646734at2759"/>
<dbReference type="InterPro" id="IPR036047">
    <property type="entry name" value="F-box-like_dom_sf"/>
</dbReference>
<reference evidence="2 4" key="1">
    <citation type="submission" date="2015-10" db="EMBL/GenBank/DDBJ databases">
        <title>The cercosporin biosynthetic gene cluster was horizontally transferred to several fungal lineages and shown to be expanded in Cercospora beticola based on microsynteny with recipient genomes.</title>
        <authorList>
            <person name="De Jonge R."/>
            <person name="Ebert M.K."/>
            <person name="Suttle J.C."/>
            <person name="Jurick Ii W.M."/>
            <person name="Secor G.A."/>
            <person name="Thomma B.P."/>
            <person name="Van De Peer Y."/>
            <person name="Bolton M.D."/>
        </authorList>
    </citation>
    <scope>NUCLEOTIDE SEQUENCE [LARGE SCALE GENOMIC DNA]</scope>
    <source>
        <strain evidence="2 4">09-40</strain>
    </source>
</reference>
<feature type="region of interest" description="Disordered" evidence="1">
    <location>
        <begin position="1"/>
        <end position="24"/>
    </location>
</feature>
<dbReference type="SUPFAM" id="SSF81383">
    <property type="entry name" value="F-box domain"/>
    <property type="match status" value="1"/>
</dbReference>
<sequence>MKTKLRWESDNPFESLDGKDGEGNEIEIPLSPAEKVFSIFELAQHIFLDLPPRDILVNIQRTCKQFQAVVDGSRSLQQALFFEPISSIRLQVARCYKRSRCEGRWMLSTLKNPYCGTKGDSYCIWIHPMIGKIRENDPDYEARCTYIKASWRRQLVAQPSISSCALIDDDVGGVVDDEEEVVFAANSKGMLVSEIAKLCTGFARERNVYMDGVAYRYLDQSWAWHHLPAGELLEELHASLDHHDGDAINRWCESGGHYNHSFSVAARDEREARLAKLRAGYAGRV</sequence>
<dbReference type="AlphaFoldDB" id="A0A2G5H9A3"/>
<evidence type="ECO:0000256" key="1">
    <source>
        <dbReference type="SAM" id="MobiDB-lite"/>
    </source>
</evidence>
<reference evidence="3 5" key="2">
    <citation type="submission" date="2023-09" db="EMBL/GenBank/DDBJ databases">
        <title>Complete-Gapless Cercospora beticola genome.</title>
        <authorList>
            <person name="Wyatt N.A."/>
            <person name="Spanner R.E."/>
            <person name="Bolton M.D."/>
        </authorList>
    </citation>
    <scope>NUCLEOTIDE SEQUENCE [LARGE SCALE GENOMIC DNA]</scope>
    <source>
        <strain evidence="3">Cb09-40</strain>
    </source>
</reference>
<gene>
    <name evidence="2" type="ORF">CB0940_07006</name>
    <name evidence="3" type="ORF">RHO25_007563</name>
</gene>
<protein>
    <recommendedName>
        <fullName evidence="6">F-box domain-containing protein</fullName>
    </recommendedName>
</protein>
<dbReference type="Proteomes" id="UP001302367">
    <property type="component" value="Chromosome 5"/>
</dbReference>
<dbReference type="EMBL" id="LKMD01000108">
    <property type="protein sequence ID" value="PIA89118.1"/>
    <property type="molecule type" value="Genomic_DNA"/>
</dbReference>
<evidence type="ECO:0008006" key="6">
    <source>
        <dbReference type="Google" id="ProtNLM"/>
    </source>
</evidence>